<feature type="compositionally biased region" description="Low complexity" evidence="1">
    <location>
        <begin position="81"/>
        <end position="92"/>
    </location>
</feature>
<dbReference type="EMBL" id="CADCTG010000254">
    <property type="protein sequence ID" value="CAA9274977.1"/>
    <property type="molecule type" value="Genomic_DNA"/>
</dbReference>
<accession>A0A6J4JAV7</accession>
<feature type="region of interest" description="Disordered" evidence="1">
    <location>
        <begin position="57"/>
        <end position="123"/>
    </location>
</feature>
<gene>
    <name evidence="2" type="ORF">AVDCRST_MAG08-3389</name>
</gene>
<name>A0A6J4JAV7_9PROT</name>
<organism evidence="2">
    <name type="scientific">uncultured Acetobacteraceae bacterium</name>
    <dbReference type="NCBI Taxonomy" id="169975"/>
    <lineage>
        <taxon>Bacteria</taxon>
        <taxon>Pseudomonadati</taxon>
        <taxon>Pseudomonadota</taxon>
        <taxon>Alphaproteobacteria</taxon>
        <taxon>Acetobacterales</taxon>
        <taxon>Acetobacteraceae</taxon>
        <taxon>environmental samples</taxon>
    </lineage>
</organism>
<reference evidence="2" key="1">
    <citation type="submission" date="2020-02" db="EMBL/GenBank/DDBJ databases">
        <authorList>
            <person name="Meier V. D."/>
        </authorList>
    </citation>
    <scope>NUCLEOTIDE SEQUENCE</scope>
    <source>
        <strain evidence="2">AVDCRST_MAG08</strain>
    </source>
</reference>
<dbReference type="AlphaFoldDB" id="A0A6J4JAV7"/>
<evidence type="ECO:0000256" key="1">
    <source>
        <dbReference type="SAM" id="MobiDB-lite"/>
    </source>
</evidence>
<evidence type="ECO:0000313" key="2">
    <source>
        <dbReference type="EMBL" id="CAA9274977.1"/>
    </source>
</evidence>
<sequence>MLERGLRRNDLDLARDWAERIVSTVGPVASLEAAGTARFAPRVLAGVAREDARRELGGYDDGLQATLASAEGGPAEADRQPAPAASSIEAAPAPTPEAGPDPRNWSMGRASFSGTLTREGGVP</sequence>
<proteinExistence type="predicted"/>
<protein>
    <submittedName>
        <fullName evidence="2">Uncharacterized protein</fullName>
    </submittedName>
</protein>